<protein>
    <submittedName>
        <fullName evidence="1">Uncharacterized protein</fullName>
    </submittedName>
</protein>
<dbReference type="EMBL" id="JACAZI010000001">
    <property type="protein sequence ID" value="KAF7371957.1"/>
    <property type="molecule type" value="Genomic_DNA"/>
</dbReference>
<accession>A0A8H6Z6V4</accession>
<name>A0A8H6Z6V4_9AGAR</name>
<sequence>MASSSIFYSSTLSASKRAQESLFRPTSQCFNPATGLIIITLELPPLTQSLCVHGRHLGSIETEQPLDTTSEAYIGFVSELKLRSRSPPPRYTDMSTTATALVLSSRFST</sequence>
<evidence type="ECO:0000313" key="1">
    <source>
        <dbReference type="EMBL" id="KAF7371957.1"/>
    </source>
</evidence>
<keyword evidence="2" id="KW-1185">Reference proteome</keyword>
<dbReference type="AlphaFoldDB" id="A0A8H6Z6V4"/>
<dbReference type="Proteomes" id="UP000620124">
    <property type="component" value="Unassembled WGS sequence"/>
</dbReference>
<evidence type="ECO:0000313" key="2">
    <source>
        <dbReference type="Proteomes" id="UP000620124"/>
    </source>
</evidence>
<proteinExistence type="predicted"/>
<reference evidence="1" key="1">
    <citation type="submission" date="2020-05" db="EMBL/GenBank/DDBJ databases">
        <title>Mycena genomes resolve the evolution of fungal bioluminescence.</title>
        <authorList>
            <person name="Tsai I.J."/>
        </authorList>
    </citation>
    <scope>NUCLEOTIDE SEQUENCE</scope>
    <source>
        <strain evidence="1">CCC161011</strain>
    </source>
</reference>
<gene>
    <name evidence="1" type="ORF">MVEN_00053700</name>
</gene>
<organism evidence="1 2">
    <name type="scientific">Mycena venus</name>
    <dbReference type="NCBI Taxonomy" id="2733690"/>
    <lineage>
        <taxon>Eukaryota</taxon>
        <taxon>Fungi</taxon>
        <taxon>Dikarya</taxon>
        <taxon>Basidiomycota</taxon>
        <taxon>Agaricomycotina</taxon>
        <taxon>Agaricomycetes</taxon>
        <taxon>Agaricomycetidae</taxon>
        <taxon>Agaricales</taxon>
        <taxon>Marasmiineae</taxon>
        <taxon>Mycenaceae</taxon>
        <taxon>Mycena</taxon>
    </lineage>
</organism>
<comment type="caution">
    <text evidence="1">The sequence shown here is derived from an EMBL/GenBank/DDBJ whole genome shotgun (WGS) entry which is preliminary data.</text>
</comment>